<keyword evidence="1" id="KW-0732">Signal</keyword>
<dbReference type="Proteomes" id="UP001431209">
    <property type="component" value="Unassembled WGS sequence"/>
</dbReference>
<reference evidence="2 3" key="1">
    <citation type="submission" date="2024-03" db="EMBL/GenBank/DDBJ databases">
        <title>The Acrasis kona genome and developmental transcriptomes reveal deep origins of eukaryotic multicellular pathways.</title>
        <authorList>
            <person name="Sheikh S."/>
            <person name="Fu C.-J."/>
            <person name="Brown M.W."/>
            <person name="Baldauf S.L."/>
        </authorList>
    </citation>
    <scope>NUCLEOTIDE SEQUENCE [LARGE SCALE GENOMIC DNA]</scope>
    <source>
        <strain evidence="2 3">ATCC MYA-3509</strain>
    </source>
</reference>
<feature type="chain" id="PRO_5043486873" evidence="1">
    <location>
        <begin position="19"/>
        <end position="285"/>
    </location>
</feature>
<accession>A0AAW2Z9V4</accession>
<proteinExistence type="predicted"/>
<gene>
    <name evidence="2" type="ORF">AKO1_001531</name>
</gene>
<evidence type="ECO:0000256" key="1">
    <source>
        <dbReference type="SAM" id="SignalP"/>
    </source>
</evidence>
<organism evidence="2 3">
    <name type="scientific">Acrasis kona</name>
    <dbReference type="NCBI Taxonomy" id="1008807"/>
    <lineage>
        <taxon>Eukaryota</taxon>
        <taxon>Discoba</taxon>
        <taxon>Heterolobosea</taxon>
        <taxon>Tetramitia</taxon>
        <taxon>Eutetramitia</taxon>
        <taxon>Acrasidae</taxon>
        <taxon>Acrasis</taxon>
    </lineage>
</organism>
<name>A0AAW2Z9V4_9EUKA</name>
<feature type="signal peptide" evidence="1">
    <location>
        <begin position="1"/>
        <end position="18"/>
    </location>
</feature>
<protein>
    <submittedName>
        <fullName evidence="2">Insoluble matrix shell protein</fullName>
    </submittedName>
</protein>
<comment type="caution">
    <text evidence="2">The sequence shown here is derived from an EMBL/GenBank/DDBJ whole genome shotgun (WGS) entry which is preliminary data.</text>
</comment>
<evidence type="ECO:0000313" key="2">
    <source>
        <dbReference type="EMBL" id="KAL0486633.1"/>
    </source>
</evidence>
<evidence type="ECO:0000313" key="3">
    <source>
        <dbReference type="Proteomes" id="UP001431209"/>
    </source>
</evidence>
<sequence length="285" mass="32643">MFVRVTILLFLLSLFVVGEKTTVTMRVYSSRENPQWYLEGPERVKFLSFADPLVGKEQHDCNRFASTLGYTGFEIRDPSLPKCLYVANNKEVETILLASYIKMRTRSNDDLNNILQVADHVAEVIQSGVVTELYTEFQNIPLSANEIIRGPDNVTRYNPDKWNKDITALRYNNCYNYATDVRTDTFAQPGKGSGSEYKSSTCTETWPASIRDGLTPLEKVCPTKEHPSVGHYVSLVIWPHQDFHWYRKDLDGFWSHKPGSTPVRNYDSSQQKILNPDKANIKPYT</sequence>
<dbReference type="AlphaFoldDB" id="A0AAW2Z9V4"/>
<keyword evidence="3" id="KW-1185">Reference proteome</keyword>
<dbReference type="EMBL" id="JAOPGA020001252">
    <property type="protein sequence ID" value="KAL0486633.1"/>
    <property type="molecule type" value="Genomic_DNA"/>
</dbReference>